<dbReference type="EMBL" id="CP083680">
    <property type="protein sequence ID" value="UYU68012.1"/>
    <property type="molecule type" value="Genomic_DNA"/>
</dbReference>
<dbReference type="Proteomes" id="UP001156218">
    <property type="component" value="Chromosome"/>
</dbReference>
<proteinExistence type="predicted"/>
<gene>
    <name evidence="1" type="ORF">KQP68_06965</name>
</gene>
<dbReference type="AlphaFoldDB" id="A0ABD7U6Z8"/>
<reference evidence="1 2" key="1">
    <citation type="submission" date="2021-06" db="EMBL/GenBank/DDBJ databases">
        <title>Interrogation of the integrated mobile genetic elements in gut-associated Bacteroides with a consensus prediction approach.</title>
        <authorList>
            <person name="Campbell D.E."/>
            <person name="Leigh J.R."/>
            <person name="Kim T."/>
            <person name="England W."/>
            <person name="Whitaker R.J."/>
            <person name="Degnan P.H."/>
        </authorList>
    </citation>
    <scope>NUCLEOTIDE SEQUENCE [LARGE SCALE GENOMIC DNA]</scope>
    <source>
        <strain evidence="1 2">WAL8669</strain>
    </source>
</reference>
<evidence type="ECO:0000313" key="1">
    <source>
        <dbReference type="EMBL" id="UYU68012.1"/>
    </source>
</evidence>
<evidence type="ECO:0000313" key="2">
    <source>
        <dbReference type="Proteomes" id="UP001156218"/>
    </source>
</evidence>
<organism evidence="1 2">
    <name type="scientific">Bacteroides thetaiotaomicron</name>
    <dbReference type="NCBI Taxonomy" id="818"/>
    <lineage>
        <taxon>Bacteria</taxon>
        <taxon>Pseudomonadati</taxon>
        <taxon>Bacteroidota</taxon>
        <taxon>Bacteroidia</taxon>
        <taxon>Bacteroidales</taxon>
        <taxon>Bacteroidaceae</taxon>
        <taxon>Bacteroides</taxon>
    </lineage>
</organism>
<sequence>MTDITGLSVYTYSQSYASGYVSGNAISFNSTGKIKATITQVVGFNLSYVINSSGTYDKSAGKGSVTVSAY</sequence>
<name>A0ABD7U6Z8_BACT4</name>
<accession>A0ABD7U6Z8</accession>
<protein>
    <submittedName>
        <fullName evidence="1">Uncharacterized protein</fullName>
    </submittedName>
</protein>
<dbReference type="RefSeq" id="WP_242059554.1">
    <property type="nucleotide sequence ID" value="NZ_CP083680.1"/>
</dbReference>